<dbReference type="PANTHER" id="PTHR38340">
    <property type="entry name" value="S-LAYER PROTEIN"/>
    <property type="match status" value="1"/>
</dbReference>
<feature type="signal peptide" evidence="4">
    <location>
        <begin position="1"/>
        <end position="35"/>
    </location>
</feature>
<dbReference type="InterPro" id="IPR011049">
    <property type="entry name" value="Serralysin-like_metalloprot_C"/>
</dbReference>
<dbReference type="Pfam" id="PF00353">
    <property type="entry name" value="HemolysinCabind"/>
    <property type="match status" value="19"/>
</dbReference>
<dbReference type="PROSITE" id="PS51318">
    <property type="entry name" value="TAT"/>
    <property type="match status" value="1"/>
</dbReference>
<dbReference type="PANTHER" id="PTHR38340:SF1">
    <property type="entry name" value="S-LAYER PROTEIN"/>
    <property type="match status" value="1"/>
</dbReference>
<keyword evidence="2" id="KW-0964">Secreted</keyword>
<dbReference type="InterPro" id="IPR006311">
    <property type="entry name" value="TAT_signal"/>
</dbReference>
<evidence type="ECO:0000256" key="4">
    <source>
        <dbReference type="SAM" id="SignalP"/>
    </source>
</evidence>
<keyword evidence="4" id="KW-0732">Signal</keyword>
<evidence type="ECO:0000256" key="3">
    <source>
        <dbReference type="SAM" id="MobiDB-lite"/>
    </source>
</evidence>
<feature type="compositionally biased region" description="Basic and acidic residues" evidence="3">
    <location>
        <begin position="2309"/>
        <end position="2321"/>
    </location>
</feature>
<feature type="region of interest" description="Disordered" evidence="3">
    <location>
        <begin position="2580"/>
        <end position="2611"/>
    </location>
</feature>
<proteinExistence type="predicted"/>
<dbReference type="PROSITE" id="PS00330">
    <property type="entry name" value="HEMOLYSIN_CALCIUM"/>
    <property type="match status" value="2"/>
</dbReference>
<dbReference type="Gene3D" id="2.150.10.10">
    <property type="entry name" value="Serralysin-like metalloprotease, C-terminal"/>
    <property type="match status" value="7"/>
</dbReference>
<feature type="region of interest" description="Disordered" evidence="3">
    <location>
        <begin position="1346"/>
        <end position="1373"/>
    </location>
</feature>
<feature type="compositionally biased region" description="Low complexity" evidence="3">
    <location>
        <begin position="1599"/>
        <end position="1610"/>
    </location>
</feature>
<sequence length="3535" mass="359728">MSITGTRRRVTALLAVGGMTVVLVSPAALSSAAQAAAAPADGESAKRIGVLALAGAISAVGQTPQLTTPLPFTDTSLADVLGLDASLTESFDEALQGTNLQDALEAVEGITVVDDGVPDTIAFTYERTVTAPLALVHDDGDLRFGRNDGAGNVTVALETRASDPFVVAVDLDEPDPLLRVALVSQPVMDLSVDIDKTGLTAFDARQGFTDVGVTGGRYQIHRDQVITMRDPDGRGVLTLEDLRYSTLPDLFRVETGTNTIDVRFNLALPTSLSGGTVAERTGLLAVDAASTPTDGVWPSASDADRDYGDKLTQATDLSMVDGLTSLAQYTGTVLALQDAADVPFPNLGGGTSDLFAPGDRLLDLLSTAAAAQVVCGLSPENPPIGIAAPGDTVYCQATTAQGLGNLTGVSWSLKDSGSIVGTPPAAAVGQAPSGVVEITGSDGEPDLQVSFTAQGQQLTARSMPHTVQEIVARIKELGGLTTASASLGADRLDVSVGIAQATGSKDLDLGNPGTVGALVGLTGLRAPRDPEDPDKELPPAQAEAVALDSTFDVGFGIQTGDLEQGEGRATYLLPNDASLLTIANLEATPPSGVTDLPARIGFLQVKADLTELGLGKVGDGPAVELTRVLSGGASATAALPISDLLTEDGALDTDQIDLTSAVTASIAFTATEEPLSGSTFATGPDAAEGEATVSWSPTGLPTVTVSEGYIPLRVFDPVPAAFFAGTAAVSGNGVRIDVSPRPDGRTLYDVLNVPANPGVEVARRLIADGAACQNVTIVDDDSLTCQELAPDDEPAFTDGQPVNAIVLGDPFAMRDSVIEGLATTLAGFDRLAGDNVTETPSLDFDQYTSTLPLVDLTPAQLAVEREALSQGIAAFARSATEDEVGTAAVPVSSAQELARAVTKLVKTSGSAASYTPELTYSLGSNALGISLEASAPADTFLAAPLRFDDAVPGGRGQVASGPTRATTDAETVQQTVPVKVVSTTTLAINVSRTTARPVVAAATGTDSRATVDRSGADLDEHPLTAGVSELAVIGEGSSATLGVQVLTDYDATNEQLQTQRRNLRDPDRAATADLPVGVDDVISYAADATDSSGGAGAAQPAPDAMQVRFLAEGLDGLAAALGSAMDGAAPRNLDPETLTPISAPLIGTNLDAGAGVPDTLTTLTSSLRDEFGDLAIDEQTTGAALKEALEVAVATAITDTDGLADVDAPDVAVTVTCGTGEDCDPAPCAPVEPLPGEEPVEPEVCTTDTPTGWETVTVGFELENDAPIVGETPFQTGLAGLEVRSVEMVDTTTNWTLPVTLQLKRGVGPQVVVGEGDQLLLDVEASLPEDGIDAIVGYLPARLSLSDDDCEPCRDEDPEDPKDTPPDPDGGIATSIVIEPAAETYDLFDLYDGELKALPAFAESEKGPGAPSDDEAGLSLDFQTITERDDKSLGTFGLSGYIDIPWSTDEGFDVTEVVDGKDEVIGVTYNSVKLDVGDVAAAVATPFAVVDPYLAPVRDVIDVLRTPIPVISDLSELAGGDEVSLLFLLETLAAATEKPQLELATRVIGLVEGAVGIIGTLAPIAEGNVELEALADVGALLTVQPSDVALYGKCTETVSTSTTTGTTTATKKAAPQPCPDEATAVEDAAKAGAAGQTTGANRAGARNTRAKVAQSTRDITGQLPGFTLPFLSDPDQLVDVLTGEGEVSYFRLDLGTLAAQVAYSAKFGPIMAGPVPIVPFVGGSISVEGRLAMGFDSYPQTLAARSVSPGDVSALIDIYKNDFDGGDVIREGFYVDDLDADGVDVPEVALVTTLEAGAGVSIGIVTAGLKGGITLSINLDINDPDDDGRLRTAEIRDVFSGDAACIFDASAELEAFISIFVEIELLLTSLEYEFDILRLGPYTLFEYGCPDRTPRLVYRTGNSLTLTSGDQSGMRYETGTAETDKADDFEVRQFDRVRIVDEEEVPYTAYEISGFGRVQNVEVTEDAGIWTVQIYQAGITLSTEKQGEPFDLTSEPTFEADGGVLKDKISFLTGEEYEQDTVTKEFTLATTPFTTSVTRLTGGVDDDVLVSGEGNDSGIDGGDGNDSIETGLGNDVANGGIGNDVVGGGAGRDDLTGGDGDDRLEGGPGGDRVNGEAGGDSLVGGPGRDVRALLVLPNGSDDDVVARQVRLGFDSGDVLVGGGGGDVVDGGDGGDVVVGGEAASLTGVTLGSLFTTGTRRVDVLVEGVEDDDGTITPDEENTFSEEDVDIDTAKTPTPAELDDLCISGDEITGAGTTDFVTGGPESDVVVGGNAADTLDGGDGPDEICGRGGDDQISGDSSDDDEDSDDVIRGGADNDRADGGPGNDVMFGDDVTLVRGGERFLDGSLGDSDQHDGDGRDFLDGGDGGDIVAGGDGSDLLVGGLGDDATYGEGQDTTADGGAAPALDQRLLACNQTTRVVRGLIDLDGDLYAGEAEDGLTADTGQLAGLDVTDGVLQAPGSSEVYEGLLGSDVVVLGGQVDLDRDGNATGDPDDTGFIDLPSMLGTGTGAGSNSQGDCILAGEGNDELRGGTGSDYLGAGDGTDLGDGGDGNDLLLGDDGTDVLLGGPHHDVIVGGLGDDHLQGENGDDRLRGNEGYDDLVGGSDTSESGDGQDVLLGGREDDVLVAENGVAVSRAIVDDVTDAAVPWNDLPWVPDAVTVSEGSDLVFDSSAVQCSSATPTRWLTTLVGDGVDGTPAASPGTADLAYDELYGGFGCDVVIGSTGRDLVRGGQDSDLVEGGPGSDFGYGDDGDDVVIGGSTFDATEDGAFTTDRDSAGVADGGDVLRGDGGPDAIDGSDLVAGDNALPIRVEGLVGPDYVLRLHDVATLTTAPSATTRGGDILDGGGLTDRLFGQGGADTIRGDLGDDYVEGNDGGDTITGGDGADDIIGGSSTNDAMPLGGTGGRLSASLTGPLDASAAGLLDGGTDVIDSGAGADVVLGDNGRITRPTSMTRHIARADEAGTTGVSDADLITGGTDADRLFGQGGNDVIDAGSGEDHVEGNEGADGLTGGADADVIIGGSSLSPDGRGTLDDAVSRARTQLDGNDVISGDVSSAGAVASDLILGDNATVLRLTSGRLITQLADVATISTAPAATPAPGTSGADTIWGGSPPAGGAGASDRVFGQGGNDRVTTGSASDYVEGNSGTDTLYGGSGDDDLIGGSSATNGRPLGLDGARLSEGMTPRLDPTAATLADELDTVYGGGGNDTVLGDNGRITRPTSGGHPVPDVAMADTANALSYGSDLLLGEDGNDTLYGQLDDGVALGSGDRLEGGTGNDTMLGDLATVKHTLASTFGPPKTLTVKGTTIAEAIYVSGSFVPETYVPQNQAQNGGPDVALGGDGNDAFFLGNGNDIANGEVGMDTMFGGDDDDILWGGADHDRLFGGYGADDLDLKDKSETDTEPVIVPEIRDTADEDGISSTTNGKDFIYGGYGPDEMQADVGSVGRDTTADQMIDWVGAHNVYYVCNGAYGQGKIIRESSPDMMAMLTALADASGSRELSDRLFGGFWDLGLVNNSDRSANTAKSPEYPGNFATSEC</sequence>
<feature type="region of interest" description="Disordered" evidence="3">
    <location>
        <begin position="2048"/>
        <end position="2126"/>
    </location>
</feature>
<feature type="region of interest" description="Disordered" evidence="3">
    <location>
        <begin position="2767"/>
        <end position="2797"/>
    </location>
</feature>
<feature type="compositionally biased region" description="Gly residues" evidence="3">
    <location>
        <begin position="2106"/>
        <end position="2126"/>
    </location>
</feature>
<dbReference type="SUPFAM" id="SSF51120">
    <property type="entry name" value="beta-Roll"/>
    <property type="match status" value="10"/>
</dbReference>
<keyword evidence="6" id="KW-1185">Reference proteome</keyword>
<feature type="compositionally biased region" description="Low complexity" evidence="3">
    <location>
        <begin position="3092"/>
        <end position="3103"/>
    </location>
</feature>
<feature type="compositionally biased region" description="Basic and acidic residues" evidence="3">
    <location>
        <begin position="2580"/>
        <end position="2595"/>
    </location>
</feature>
<reference evidence="5 6" key="1">
    <citation type="submission" date="2019-01" db="EMBL/GenBank/DDBJ databases">
        <title>Novel species of Nocardioides.</title>
        <authorList>
            <person name="Liu Q."/>
            <person name="X Y.-H."/>
        </authorList>
    </citation>
    <scope>NUCLEOTIDE SEQUENCE [LARGE SCALE GENOMIC DNA]</scope>
    <source>
        <strain evidence="5 6">HLT2-9</strain>
    </source>
</reference>
<dbReference type="PRINTS" id="PR00313">
    <property type="entry name" value="CABNDNGRPT"/>
</dbReference>
<evidence type="ECO:0000313" key="6">
    <source>
        <dbReference type="Proteomes" id="UP000291101"/>
    </source>
</evidence>
<feature type="compositionally biased region" description="Basic and acidic residues" evidence="3">
    <location>
        <begin position="2091"/>
        <end position="2105"/>
    </location>
</feature>
<feature type="compositionally biased region" description="Basic and acidic residues" evidence="3">
    <location>
        <begin position="2351"/>
        <end position="2362"/>
    </location>
</feature>
<protein>
    <recommendedName>
        <fullName evidence="7">Calcium-binding protein</fullName>
    </recommendedName>
</protein>
<feature type="region of interest" description="Disordered" evidence="3">
    <location>
        <begin position="1599"/>
        <end position="1649"/>
    </location>
</feature>
<feature type="compositionally biased region" description="Gly residues" evidence="3">
    <location>
        <begin position="2079"/>
        <end position="2090"/>
    </location>
</feature>
<dbReference type="InterPro" id="IPR018511">
    <property type="entry name" value="Hemolysin-typ_Ca-bd_CS"/>
</dbReference>
<gene>
    <name evidence="5" type="ORF">EUA94_00140</name>
</gene>
<evidence type="ECO:0008006" key="7">
    <source>
        <dbReference type="Google" id="ProtNLM"/>
    </source>
</evidence>
<feature type="compositionally biased region" description="Low complexity" evidence="3">
    <location>
        <begin position="1630"/>
        <end position="1647"/>
    </location>
</feature>
<comment type="subcellular location">
    <subcellularLocation>
        <location evidence="1">Secreted</location>
    </subcellularLocation>
</comment>
<comment type="caution">
    <text evidence="5">The sequence shown here is derived from an EMBL/GenBank/DDBJ whole genome shotgun (WGS) entry which is preliminary data.</text>
</comment>
<feature type="region of interest" description="Disordered" evidence="3">
    <location>
        <begin position="3092"/>
        <end position="3182"/>
    </location>
</feature>
<dbReference type="GO" id="GO:0005509">
    <property type="term" value="F:calcium ion binding"/>
    <property type="evidence" value="ECO:0007669"/>
    <property type="project" value="InterPro"/>
</dbReference>
<dbReference type="RefSeq" id="WP_129423494.1">
    <property type="nucleotide sequence ID" value="NZ_SDWV01000001.1"/>
</dbReference>
<dbReference type="EMBL" id="SDWV01000001">
    <property type="protein sequence ID" value="RYC14574.1"/>
    <property type="molecule type" value="Genomic_DNA"/>
</dbReference>
<evidence type="ECO:0000313" key="5">
    <source>
        <dbReference type="EMBL" id="RYC14574.1"/>
    </source>
</evidence>
<feature type="region of interest" description="Disordered" evidence="3">
    <location>
        <begin position="2344"/>
        <end position="2367"/>
    </location>
</feature>
<evidence type="ECO:0000256" key="2">
    <source>
        <dbReference type="ARBA" id="ARBA00022525"/>
    </source>
</evidence>
<feature type="compositionally biased region" description="Low complexity" evidence="3">
    <location>
        <begin position="2065"/>
        <end position="2078"/>
    </location>
</feature>
<dbReference type="InterPro" id="IPR001343">
    <property type="entry name" value="Hemolysn_Ca-bd"/>
</dbReference>
<feature type="chain" id="PRO_5039334910" description="Calcium-binding protein" evidence="4">
    <location>
        <begin position="36"/>
        <end position="3535"/>
    </location>
</feature>
<accession>A0A4Q2TBL9</accession>
<feature type="compositionally biased region" description="Basic and acidic residues" evidence="3">
    <location>
        <begin position="1351"/>
        <end position="1365"/>
    </location>
</feature>
<dbReference type="InterPro" id="IPR050557">
    <property type="entry name" value="RTX_toxin/Mannuronan_C5-epim"/>
</dbReference>
<name>A0A4Q2TBL9_9ACTN</name>
<dbReference type="GO" id="GO:0005576">
    <property type="term" value="C:extracellular region"/>
    <property type="evidence" value="ECO:0007669"/>
    <property type="project" value="UniProtKB-SubCell"/>
</dbReference>
<evidence type="ECO:0000256" key="1">
    <source>
        <dbReference type="ARBA" id="ARBA00004613"/>
    </source>
</evidence>
<dbReference type="Proteomes" id="UP000291101">
    <property type="component" value="Unassembled WGS sequence"/>
</dbReference>
<dbReference type="OrthoDB" id="3738669at2"/>
<organism evidence="5 6">
    <name type="scientific">Nocardioides zhouii</name>
    <dbReference type="NCBI Taxonomy" id="1168729"/>
    <lineage>
        <taxon>Bacteria</taxon>
        <taxon>Bacillati</taxon>
        <taxon>Actinomycetota</taxon>
        <taxon>Actinomycetes</taxon>
        <taxon>Propionibacteriales</taxon>
        <taxon>Nocardioidaceae</taxon>
        <taxon>Nocardioides</taxon>
    </lineage>
</organism>
<feature type="region of interest" description="Disordered" evidence="3">
    <location>
        <begin position="2256"/>
        <end position="2332"/>
    </location>
</feature>